<name>A0A1J1H1N0_PLARL</name>
<accession>A0A1J1H1N0</accession>
<feature type="coiled-coil region" evidence="1">
    <location>
        <begin position="307"/>
        <end position="376"/>
    </location>
</feature>
<dbReference type="EMBL" id="LN835299">
    <property type="protein sequence ID" value="CRG98826.1"/>
    <property type="molecule type" value="Genomic_DNA"/>
</dbReference>
<sequence>MHKSKTNLFKYDGIDKRLNSFFLNSNYSESNNDNKNVQHMNFKKCEKASILLDNFNILNQITLKEEIKCSQKNSFNDFIIYNYDNKIYENSADSNSATYEKVFDLTKFKIKEKNYENSLNKNLQYENYQNIYENKTKNIYYSNEYEKDDDVYYQKIVCNNYKDGEHDNGSNIDENLNHIDSYQNEYYNYHDELQKYKGIEKNDFKNTNICKNNKKRNNSKKKYEKYNCIENIFDLKKEKDLVEKKKNNWDQMENKNEMRNKVDIVNKNNNNNNKKKFLKENNVKIIKKSEAQLNYEKLLKEKVTFHEEEKEKIKKSFEHKLEEITKNYEEEKEKKKNLINNIYTKYINIKNLLIKANNEKHNLKEENDKLKEELKNPANYSIESNVLNNYKEKLEYYISLSENKDIKIKNLEEELKTIKKNLLQKEEKNYIISEEKTNMYKMNMLLKKDTTHLQKKLENLKNIKEEMKEMLFYKEMKINYLVNILNILDESIMNENEIQKQHKNIENDKKEIDAIKNINKKIIIKSILHKIKDLNKKIKKHGEILTNFQTEDDNFLYNKDEIISKNYHNNKKEKNDNELFDNYFNSQNFILNEDEHNLMKENETVETFFTNYNINNTNDVLKNNLEAKLEIQSRQNSNTKVKIKGTNNNSQII</sequence>
<evidence type="ECO:0000313" key="2">
    <source>
        <dbReference type="EMBL" id="CRG98826.1"/>
    </source>
</evidence>
<dbReference type="RefSeq" id="XP_028531835.1">
    <property type="nucleotide sequence ID" value="XM_028675226.1"/>
</dbReference>
<proteinExistence type="predicted"/>
<dbReference type="OrthoDB" id="376497at2759"/>
<gene>
    <name evidence="2" type="ORF">PRELSG_0417600</name>
</gene>
<organism evidence="2 3">
    <name type="scientific">Plasmodium relictum</name>
    <dbReference type="NCBI Taxonomy" id="85471"/>
    <lineage>
        <taxon>Eukaryota</taxon>
        <taxon>Sar</taxon>
        <taxon>Alveolata</taxon>
        <taxon>Apicomplexa</taxon>
        <taxon>Aconoidasida</taxon>
        <taxon>Haemosporida</taxon>
        <taxon>Plasmodiidae</taxon>
        <taxon>Plasmodium</taxon>
        <taxon>Plasmodium (Haemamoeba)</taxon>
    </lineage>
</organism>
<protein>
    <submittedName>
        <fullName evidence="2">Uncharacterized protein</fullName>
    </submittedName>
</protein>
<dbReference type="GeneID" id="39734926"/>
<dbReference type="OMA" id="YMNIKNG"/>
<keyword evidence="1" id="KW-0175">Coiled coil</keyword>
<dbReference type="Proteomes" id="UP000220158">
    <property type="component" value="Chromosome 4"/>
</dbReference>
<evidence type="ECO:0000313" key="3">
    <source>
        <dbReference type="Proteomes" id="UP000220158"/>
    </source>
</evidence>
<dbReference type="AlphaFoldDB" id="A0A1J1H1N0"/>
<dbReference type="VEuPathDB" id="PlasmoDB:PRELSG_0417600"/>
<keyword evidence="3" id="KW-1185">Reference proteome</keyword>
<feature type="coiled-coil region" evidence="1">
    <location>
        <begin position="401"/>
        <end position="470"/>
    </location>
</feature>
<reference evidence="2 3" key="1">
    <citation type="submission" date="2015-04" db="EMBL/GenBank/DDBJ databases">
        <authorList>
            <consortium name="Pathogen Informatics"/>
        </authorList>
    </citation>
    <scope>NUCLEOTIDE SEQUENCE [LARGE SCALE GENOMIC DNA]</scope>
    <source>
        <strain evidence="2 3">SGS1</strain>
    </source>
</reference>
<evidence type="ECO:0000256" key="1">
    <source>
        <dbReference type="SAM" id="Coils"/>
    </source>
</evidence>
<dbReference type="KEGG" id="prel:PRELSG_0417600"/>